<gene>
    <name evidence="1" type="ORF">CP98_01766</name>
</gene>
<dbReference type="AlphaFoldDB" id="A0A084ENW9"/>
<evidence type="ECO:0000313" key="1">
    <source>
        <dbReference type="EMBL" id="KEZ19661.1"/>
    </source>
</evidence>
<dbReference type="Gene3D" id="2.60.120.620">
    <property type="entry name" value="q2cbj1_9rhob like domain"/>
    <property type="match status" value="1"/>
</dbReference>
<dbReference type="EMBL" id="JGVR01000008">
    <property type="protein sequence ID" value="KEZ19661.1"/>
    <property type="molecule type" value="Genomic_DNA"/>
</dbReference>
<organism evidence="1 2">
    <name type="scientific">Sphingobium yanoikuyae</name>
    <name type="common">Sphingomonas yanoikuyae</name>
    <dbReference type="NCBI Taxonomy" id="13690"/>
    <lineage>
        <taxon>Bacteria</taxon>
        <taxon>Pseudomonadati</taxon>
        <taxon>Pseudomonadota</taxon>
        <taxon>Alphaproteobacteria</taxon>
        <taxon>Sphingomonadales</taxon>
        <taxon>Sphingomonadaceae</taxon>
        <taxon>Sphingobium</taxon>
    </lineage>
</organism>
<comment type="caution">
    <text evidence="1">The sequence shown here is derived from an EMBL/GenBank/DDBJ whole genome shotgun (WGS) entry which is preliminary data.</text>
</comment>
<dbReference type="eggNOG" id="COG3826">
    <property type="taxonomic scope" value="Bacteria"/>
</dbReference>
<protein>
    <submittedName>
        <fullName evidence="1">Prolyl 4-hydroxylase</fullName>
    </submittedName>
</protein>
<sequence length="235" mass="26246">MTRRPAPPMLRAMDLTDLDLHGAARLPALLSPDQCDAIVALWDQPRAFRKEVVMARHGYGRGRYRYFTYPLPEPVAALREALYPPLAQVANRWAATLGSDALYPARHADFLNQCALGGQDKATPLLLRYEAGDWNALHQDVYGATIFPLQAAILLSEPEADFTGGAFILTEQRPRMQSRAEMVPLRKGDAVVFPVRERPVMGTRGIHRVQMRHGVSRLLSGMRHTLGIIFHDAQS</sequence>
<proteinExistence type="predicted"/>
<dbReference type="InterPro" id="IPR018655">
    <property type="entry name" value="DUF2086"/>
</dbReference>
<reference evidence="1 2" key="1">
    <citation type="submission" date="2014-03" db="EMBL/GenBank/DDBJ databases">
        <title>Genome sequence of Sphingobium yanoikuyae B1.</title>
        <authorList>
            <person name="Gan H.M."/>
            <person name="Gan H.Y."/>
            <person name="Savka M.A."/>
        </authorList>
    </citation>
    <scope>NUCLEOTIDE SEQUENCE [LARGE SCALE GENOMIC DNA]</scope>
    <source>
        <strain evidence="1 2">B1</strain>
    </source>
</reference>
<dbReference type="PATRIC" id="fig|13690.10.peg.1820"/>
<name>A0A084ENW9_SPHYA</name>
<dbReference type="Proteomes" id="UP000028534">
    <property type="component" value="Unassembled WGS sequence"/>
</dbReference>
<dbReference type="Pfam" id="PF09859">
    <property type="entry name" value="Oxygenase-NA"/>
    <property type="match status" value="1"/>
</dbReference>
<evidence type="ECO:0000313" key="2">
    <source>
        <dbReference type="Proteomes" id="UP000028534"/>
    </source>
</evidence>
<accession>A0A084ENW9</accession>
<dbReference type="STRING" id="13690.AX777_09750"/>
<dbReference type="RefSeq" id="WP_037518701.1">
    <property type="nucleotide sequence ID" value="NZ_JGVR01000008.1"/>
</dbReference>